<comment type="caution">
    <text evidence="1">The sequence shown here is derived from an EMBL/GenBank/DDBJ whole genome shotgun (WGS) entry which is preliminary data.</text>
</comment>
<name>A0ACB9BUM6_9ASTR</name>
<gene>
    <name evidence="1" type="ORF">L1987_65503</name>
</gene>
<organism evidence="1 2">
    <name type="scientific">Smallanthus sonchifolius</name>
    <dbReference type="NCBI Taxonomy" id="185202"/>
    <lineage>
        <taxon>Eukaryota</taxon>
        <taxon>Viridiplantae</taxon>
        <taxon>Streptophyta</taxon>
        <taxon>Embryophyta</taxon>
        <taxon>Tracheophyta</taxon>
        <taxon>Spermatophyta</taxon>
        <taxon>Magnoliopsida</taxon>
        <taxon>eudicotyledons</taxon>
        <taxon>Gunneridae</taxon>
        <taxon>Pentapetalae</taxon>
        <taxon>asterids</taxon>
        <taxon>campanulids</taxon>
        <taxon>Asterales</taxon>
        <taxon>Asteraceae</taxon>
        <taxon>Asteroideae</taxon>
        <taxon>Heliantheae alliance</taxon>
        <taxon>Millerieae</taxon>
        <taxon>Smallanthus</taxon>
    </lineage>
</organism>
<dbReference type="EMBL" id="CM042039">
    <property type="protein sequence ID" value="KAI3725711.1"/>
    <property type="molecule type" value="Genomic_DNA"/>
</dbReference>
<evidence type="ECO:0000313" key="1">
    <source>
        <dbReference type="EMBL" id="KAI3725711.1"/>
    </source>
</evidence>
<dbReference type="Proteomes" id="UP001056120">
    <property type="component" value="Linkage Group LG22"/>
</dbReference>
<sequence>MGKASRWIINLLLGKKEDKINNKDRYGDSSDAVILSSPPPATAIIPASPRRRWSFRRSNSKKKVAVNHKSCRSFDSIMSSQLLSQALFDYAIQHQNHTTNTTRRVLSSAIAVTAATTIQAAFRSYLARKALCALRGLVKLQALVRGHSVRKRTATMVRCMSALVAIQIRARFQRIQMVEDAGSTSKQGFLTAHTRHLSAPQLREHFVVNVVILSPSFRDLQDYDDKYGQFGSKANRQASRRFSIDLTHEKSMRLHRTPTDEVAASSQTSTLHEEPNYMTKTESSRAKTRSQSAPRQRPTKQKHEKRRSSSNEGLTAVTRTHQKGHEGLSIKHRSSKSTNDFEFDSASTCTNGSSYYTTLYEYDREVSTYIQHLQSSPSFCT</sequence>
<reference evidence="2" key="1">
    <citation type="journal article" date="2022" name="Mol. Ecol. Resour.">
        <title>The genomes of chicory, endive, great burdock and yacon provide insights into Asteraceae palaeo-polyploidization history and plant inulin production.</title>
        <authorList>
            <person name="Fan W."/>
            <person name="Wang S."/>
            <person name="Wang H."/>
            <person name="Wang A."/>
            <person name="Jiang F."/>
            <person name="Liu H."/>
            <person name="Zhao H."/>
            <person name="Xu D."/>
            <person name="Zhang Y."/>
        </authorList>
    </citation>
    <scope>NUCLEOTIDE SEQUENCE [LARGE SCALE GENOMIC DNA]</scope>
    <source>
        <strain evidence="2">cv. Yunnan</strain>
    </source>
</reference>
<accession>A0ACB9BUM6</accession>
<proteinExistence type="predicted"/>
<reference evidence="1 2" key="2">
    <citation type="journal article" date="2022" name="Mol. Ecol. Resour.">
        <title>The genomes of chicory, endive, great burdock and yacon provide insights into Asteraceae paleo-polyploidization history and plant inulin production.</title>
        <authorList>
            <person name="Fan W."/>
            <person name="Wang S."/>
            <person name="Wang H."/>
            <person name="Wang A."/>
            <person name="Jiang F."/>
            <person name="Liu H."/>
            <person name="Zhao H."/>
            <person name="Xu D."/>
            <person name="Zhang Y."/>
        </authorList>
    </citation>
    <scope>NUCLEOTIDE SEQUENCE [LARGE SCALE GENOMIC DNA]</scope>
    <source>
        <strain evidence="2">cv. Yunnan</strain>
        <tissue evidence="1">Leaves</tissue>
    </source>
</reference>
<evidence type="ECO:0000313" key="2">
    <source>
        <dbReference type="Proteomes" id="UP001056120"/>
    </source>
</evidence>
<keyword evidence="2" id="KW-1185">Reference proteome</keyword>
<protein>
    <submittedName>
        <fullName evidence="1">Uncharacterized protein</fullName>
    </submittedName>
</protein>